<evidence type="ECO:0000313" key="2">
    <source>
        <dbReference type="EMBL" id="GGD20471.1"/>
    </source>
</evidence>
<reference evidence="2" key="2">
    <citation type="submission" date="2020-09" db="EMBL/GenBank/DDBJ databases">
        <authorList>
            <person name="Sun Q."/>
            <person name="Zhou Y."/>
        </authorList>
    </citation>
    <scope>NUCLEOTIDE SEQUENCE</scope>
    <source>
        <strain evidence="2">CGMCC 1.15493</strain>
    </source>
</reference>
<organism evidence="2 3">
    <name type="scientific">Aureimonas glaciei</name>
    <dbReference type="NCBI Taxonomy" id="1776957"/>
    <lineage>
        <taxon>Bacteria</taxon>
        <taxon>Pseudomonadati</taxon>
        <taxon>Pseudomonadota</taxon>
        <taxon>Alphaproteobacteria</taxon>
        <taxon>Hyphomicrobiales</taxon>
        <taxon>Aurantimonadaceae</taxon>
        <taxon>Aureimonas</taxon>
    </lineage>
</organism>
<dbReference type="AlphaFoldDB" id="A0A917DA23"/>
<name>A0A917DA23_9HYPH</name>
<comment type="caution">
    <text evidence="2">The sequence shown here is derived from an EMBL/GenBank/DDBJ whole genome shotgun (WGS) entry which is preliminary data.</text>
</comment>
<dbReference type="Proteomes" id="UP000613160">
    <property type="component" value="Unassembled WGS sequence"/>
</dbReference>
<keyword evidence="1" id="KW-0812">Transmembrane</keyword>
<sequence length="52" mass="5423">MSRPNTHRLSPLPLIGVLVALCAVVALAVAGWAAQGEAIFISMLEAGWGNCF</sequence>
<reference evidence="2" key="1">
    <citation type="journal article" date="2014" name="Int. J. Syst. Evol. Microbiol.">
        <title>Complete genome sequence of Corynebacterium casei LMG S-19264T (=DSM 44701T), isolated from a smear-ripened cheese.</title>
        <authorList>
            <consortium name="US DOE Joint Genome Institute (JGI-PGF)"/>
            <person name="Walter F."/>
            <person name="Albersmeier A."/>
            <person name="Kalinowski J."/>
            <person name="Ruckert C."/>
        </authorList>
    </citation>
    <scope>NUCLEOTIDE SEQUENCE</scope>
    <source>
        <strain evidence="2">CGMCC 1.15493</strain>
    </source>
</reference>
<accession>A0A917DA23</accession>
<dbReference type="EMBL" id="BMJJ01000005">
    <property type="protein sequence ID" value="GGD20471.1"/>
    <property type="molecule type" value="Genomic_DNA"/>
</dbReference>
<keyword evidence="1" id="KW-0472">Membrane</keyword>
<protein>
    <submittedName>
        <fullName evidence="2">Uncharacterized protein</fullName>
    </submittedName>
</protein>
<gene>
    <name evidence="2" type="ORF">GCM10011335_24230</name>
</gene>
<proteinExistence type="predicted"/>
<dbReference type="RefSeq" id="WP_188850892.1">
    <property type="nucleotide sequence ID" value="NZ_BMJJ01000005.1"/>
</dbReference>
<keyword evidence="1" id="KW-1133">Transmembrane helix</keyword>
<evidence type="ECO:0000313" key="3">
    <source>
        <dbReference type="Proteomes" id="UP000613160"/>
    </source>
</evidence>
<feature type="transmembrane region" description="Helical" evidence="1">
    <location>
        <begin position="12"/>
        <end position="34"/>
    </location>
</feature>
<evidence type="ECO:0000256" key="1">
    <source>
        <dbReference type="SAM" id="Phobius"/>
    </source>
</evidence>
<keyword evidence="3" id="KW-1185">Reference proteome</keyword>